<organism evidence="1 2">
    <name type="scientific">Plasmodium relictum</name>
    <dbReference type="NCBI Taxonomy" id="85471"/>
    <lineage>
        <taxon>Eukaryota</taxon>
        <taxon>Sar</taxon>
        <taxon>Alveolata</taxon>
        <taxon>Apicomplexa</taxon>
        <taxon>Aconoidasida</taxon>
        <taxon>Haemosporida</taxon>
        <taxon>Plasmodiidae</taxon>
        <taxon>Plasmodium</taxon>
        <taxon>Plasmodium (Haemamoeba)</taxon>
    </lineage>
</organism>
<dbReference type="InterPro" id="IPR015299">
    <property type="entry name" value="Gamete_antigen_PLAspp"/>
</dbReference>
<dbReference type="AlphaFoldDB" id="A0A1J1GK82"/>
<dbReference type="InterPro" id="IPR036469">
    <property type="entry name" value="Pfg27_sf"/>
</dbReference>
<dbReference type="Proteomes" id="UP000220158">
    <property type="component" value="Unassembled WGS sequence"/>
</dbReference>
<keyword evidence="2" id="KW-1185">Reference proteome</keyword>
<evidence type="ECO:0000313" key="1">
    <source>
        <dbReference type="EMBL" id="CRG84811.1"/>
    </source>
</evidence>
<dbReference type="Pfam" id="PF09216">
    <property type="entry name" value="Pfg27"/>
    <property type="match status" value="1"/>
</dbReference>
<gene>
    <name evidence="1" type="ORF">PRELSG_0027900</name>
</gene>
<sequence length="231" mass="27007">MIKKYIFLLNYIILIGHIFEYNILEIKAAESSQASSSKEVEITKDRIFVYFREDCRLEFHMTIYCLDHVLGFKNLSDIKKSVTDLDAIKKEIVDSARKYYQVVMEDDEALERMANRISGRLFNLRSEILTTMDYYSLLKNIFWAEQRAMEDIFIELNEKDDIAQKTEVIGRISSIKSIFEKYLRLININLSGQQIQNTAERIQELLGELCGISIKYTRPASLDFESHALLC</sequence>
<reference evidence="1 2" key="1">
    <citation type="submission" date="2015-04" db="EMBL/GenBank/DDBJ databases">
        <authorList>
            <consortium name="Pathogen Informatics"/>
        </authorList>
    </citation>
    <scope>NUCLEOTIDE SEQUENCE [LARGE SCALE GENOMIC DNA]</scope>
    <source>
        <strain evidence="1 2">SGS1</strain>
    </source>
</reference>
<proteinExistence type="predicted"/>
<dbReference type="Gene3D" id="1.10.3030.10">
    <property type="entry name" value="Gametocyte protein Pfg27"/>
    <property type="match status" value="1"/>
</dbReference>
<evidence type="ECO:0000313" key="2">
    <source>
        <dbReference type="Proteomes" id="UP000220158"/>
    </source>
</evidence>
<protein>
    <submittedName>
        <fullName evidence="1">Gamete antigen 27/25, putative</fullName>
    </submittedName>
</protein>
<dbReference type="KEGG" id="prel:PRELSG_0027900"/>
<dbReference type="VEuPathDB" id="PlasmoDB:PRELSG_0027900"/>
<accession>A0A1J1GK82</accession>
<dbReference type="GeneID" id="39734209"/>
<dbReference type="SUPFAM" id="SSF89162">
    <property type="entry name" value="Gametocyte protein Pfg27"/>
    <property type="match status" value="1"/>
</dbReference>
<dbReference type="RefSeq" id="XP_028531180.1">
    <property type="nucleotide sequence ID" value="XM_028675867.1"/>
</dbReference>
<name>A0A1J1GK82_PLARL</name>
<dbReference type="EMBL" id="CVMU01000296">
    <property type="protein sequence ID" value="CRG84811.1"/>
    <property type="molecule type" value="Genomic_DNA"/>
</dbReference>